<feature type="transmembrane region" description="Helical" evidence="1">
    <location>
        <begin position="36"/>
        <end position="55"/>
    </location>
</feature>
<sequence length="60" mass="6933">MKTLIYLLRAFVLVVFNLELYVVFDTFIRSENLVLLLWSLCIGIMGALFSPATLFKTFKV</sequence>
<keyword evidence="1" id="KW-1133">Transmembrane helix</keyword>
<accession>A0A8S5L7T8</accession>
<feature type="transmembrane region" description="Helical" evidence="1">
    <location>
        <begin position="7"/>
        <end position="24"/>
    </location>
</feature>
<protein>
    <submittedName>
        <fullName evidence="2">Uncharacterized protein</fullName>
    </submittedName>
</protein>
<evidence type="ECO:0000256" key="1">
    <source>
        <dbReference type="SAM" id="Phobius"/>
    </source>
</evidence>
<reference evidence="2" key="1">
    <citation type="journal article" date="2021" name="Proc. Natl. Acad. Sci. U.S.A.">
        <title>A Catalog of Tens of Thousands of Viruses from Human Metagenomes Reveals Hidden Associations with Chronic Diseases.</title>
        <authorList>
            <person name="Tisza M.J."/>
            <person name="Buck C.B."/>
        </authorList>
    </citation>
    <scope>NUCLEOTIDE SEQUENCE</scope>
    <source>
        <strain evidence="2">CtgFB34</strain>
    </source>
</reference>
<dbReference type="EMBL" id="BK014651">
    <property type="protein sequence ID" value="DAD65966.1"/>
    <property type="molecule type" value="Genomic_DNA"/>
</dbReference>
<evidence type="ECO:0000313" key="2">
    <source>
        <dbReference type="EMBL" id="DAD65966.1"/>
    </source>
</evidence>
<name>A0A8S5L7T8_9CAUD</name>
<organism evidence="2">
    <name type="scientific">Siphoviridae sp. ctgFB34</name>
    <dbReference type="NCBI Taxonomy" id="2823591"/>
    <lineage>
        <taxon>Viruses</taxon>
        <taxon>Duplodnaviria</taxon>
        <taxon>Heunggongvirae</taxon>
        <taxon>Uroviricota</taxon>
        <taxon>Caudoviricetes</taxon>
    </lineage>
</organism>
<proteinExistence type="predicted"/>
<keyword evidence="1" id="KW-0472">Membrane</keyword>
<keyword evidence="1" id="KW-0812">Transmembrane</keyword>